<evidence type="ECO:0000256" key="3">
    <source>
        <dbReference type="ARBA" id="ARBA00022692"/>
    </source>
</evidence>
<dbReference type="InterPro" id="IPR002797">
    <property type="entry name" value="Polysacc_synth"/>
</dbReference>
<evidence type="ECO:0000313" key="8">
    <source>
        <dbReference type="Proteomes" id="UP000230729"/>
    </source>
</evidence>
<dbReference type="Pfam" id="PF01943">
    <property type="entry name" value="Polysacc_synt"/>
    <property type="match status" value="1"/>
</dbReference>
<dbReference type="GO" id="GO:0005886">
    <property type="term" value="C:plasma membrane"/>
    <property type="evidence" value="ECO:0007669"/>
    <property type="project" value="UniProtKB-SubCell"/>
</dbReference>
<evidence type="ECO:0000313" key="7">
    <source>
        <dbReference type="EMBL" id="PIP33339.1"/>
    </source>
</evidence>
<keyword evidence="5 6" id="KW-0472">Membrane</keyword>
<dbReference type="Proteomes" id="UP000230729">
    <property type="component" value="Unassembled WGS sequence"/>
</dbReference>
<gene>
    <name evidence="7" type="ORF">COX22_04935</name>
</gene>
<proteinExistence type="predicted"/>
<evidence type="ECO:0000256" key="1">
    <source>
        <dbReference type="ARBA" id="ARBA00004651"/>
    </source>
</evidence>
<sequence>MPLAAKIAWNTAVQIAGKAVSTLLGLAAIAMITRSLGQTAYGEYTTIIAFLSSFAVIADLGLTLVTVRLISPAGADEKKILSALFGLRLASAVLFLGLAPLGLWFFPYGADIKIGSLIVWPSFLFIALSQILIGLFQKYLRMAQAALAEIIGRLVLIAAVFLAIRAGGGLFGILAATAAASAAHFAGLYLMGRRLAAFGLSFDRNIWREAIRLSWPLALTIALNLIYLRADILLLSLLKRPSQIGLIAEVGLYGAAYRLIDVVITVPFMIAGLVLPVLAAAWAAGHKERFFYALKQAHNGAVFLAVPLVVGTIMLSDDIVRLIAGPDFTAAAPILRILILAAGFIYLGALPAHAIIALDRQKKIIAAYGFTAATALAGYLIFIPLYGYYGAAWVTVYSEAAMAAANILIAKKYSGWRPDWLASFKSLLAAGALALVLAAFARSGLILKIAAGTLAYAAVFYLIAGQTRKDWLALWFKKEK</sequence>
<feature type="transmembrane region" description="Helical" evidence="6">
    <location>
        <begin position="213"/>
        <end position="230"/>
    </location>
</feature>
<feature type="transmembrane region" description="Helical" evidence="6">
    <location>
        <begin position="170"/>
        <end position="192"/>
    </location>
</feature>
<feature type="transmembrane region" description="Helical" evidence="6">
    <location>
        <begin position="47"/>
        <end position="71"/>
    </location>
</feature>
<keyword evidence="2" id="KW-1003">Cell membrane</keyword>
<feature type="transmembrane region" description="Helical" evidence="6">
    <location>
        <begin position="388"/>
        <end position="409"/>
    </location>
</feature>
<comment type="subcellular location">
    <subcellularLocation>
        <location evidence="1">Cell membrane</location>
        <topology evidence="1">Multi-pass membrane protein</topology>
    </subcellularLocation>
</comment>
<dbReference type="EMBL" id="PCSD01000117">
    <property type="protein sequence ID" value="PIP33339.1"/>
    <property type="molecule type" value="Genomic_DNA"/>
</dbReference>
<feature type="transmembrane region" description="Helical" evidence="6">
    <location>
        <begin position="118"/>
        <end position="136"/>
    </location>
</feature>
<feature type="transmembrane region" description="Helical" evidence="6">
    <location>
        <begin position="297"/>
        <end position="315"/>
    </location>
</feature>
<evidence type="ECO:0000256" key="6">
    <source>
        <dbReference type="SAM" id="Phobius"/>
    </source>
</evidence>
<comment type="caution">
    <text evidence="7">The sequence shown here is derived from an EMBL/GenBank/DDBJ whole genome shotgun (WGS) entry which is preliminary data.</text>
</comment>
<protein>
    <submittedName>
        <fullName evidence="7">Uncharacterized protein</fullName>
    </submittedName>
</protein>
<keyword evidence="3 6" id="KW-0812">Transmembrane</keyword>
<evidence type="ECO:0000256" key="2">
    <source>
        <dbReference type="ARBA" id="ARBA00022475"/>
    </source>
</evidence>
<reference evidence="7 8" key="1">
    <citation type="submission" date="2017-09" db="EMBL/GenBank/DDBJ databases">
        <title>Depth-based differentiation of microbial function through sediment-hosted aquifers and enrichment of novel symbionts in the deep terrestrial subsurface.</title>
        <authorList>
            <person name="Probst A.J."/>
            <person name="Ladd B."/>
            <person name="Jarett J.K."/>
            <person name="Geller-Mcgrath D.E."/>
            <person name="Sieber C.M."/>
            <person name="Emerson J.B."/>
            <person name="Anantharaman K."/>
            <person name="Thomas B.C."/>
            <person name="Malmstrom R."/>
            <person name="Stieglmeier M."/>
            <person name="Klingl A."/>
            <person name="Woyke T."/>
            <person name="Ryan C.M."/>
            <person name="Banfield J.F."/>
        </authorList>
    </citation>
    <scope>NUCLEOTIDE SEQUENCE [LARGE SCALE GENOMIC DNA]</scope>
    <source>
        <strain evidence="7">CG23_combo_of_CG06-09_8_20_14_all_49_15</strain>
    </source>
</reference>
<dbReference type="CDD" id="cd13128">
    <property type="entry name" value="MATE_Wzx_like"/>
    <property type="match status" value="1"/>
</dbReference>
<name>A0A2G9ZJJ4_9BACT</name>
<dbReference type="PANTHER" id="PTHR30250:SF26">
    <property type="entry name" value="PSMA PROTEIN"/>
    <property type="match status" value="1"/>
</dbReference>
<feature type="transmembrane region" description="Helical" evidence="6">
    <location>
        <begin position="143"/>
        <end position="164"/>
    </location>
</feature>
<dbReference type="AlphaFoldDB" id="A0A2G9ZJJ4"/>
<feature type="transmembrane region" description="Helical" evidence="6">
    <location>
        <begin position="421"/>
        <end position="440"/>
    </location>
</feature>
<dbReference type="InterPro" id="IPR050833">
    <property type="entry name" value="Poly_Biosynth_Transport"/>
</dbReference>
<dbReference type="PANTHER" id="PTHR30250">
    <property type="entry name" value="PST FAMILY PREDICTED COLANIC ACID TRANSPORTER"/>
    <property type="match status" value="1"/>
</dbReference>
<organism evidence="7 8">
    <name type="scientific">Candidatus Falkowbacteria bacterium CG23_combo_of_CG06-09_8_20_14_all_49_15</name>
    <dbReference type="NCBI Taxonomy" id="1974572"/>
    <lineage>
        <taxon>Bacteria</taxon>
        <taxon>Candidatus Falkowiibacteriota</taxon>
    </lineage>
</organism>
<feature type="transmembrane region" description="Helical" evidence="6">
    <location>
        <begin position="83"/>
        <end position="106"/>
    </location>
</feature>
<feature type="transmembrane region" description="Helical" evidence="6">
    <location>
        <begin position="335"/>
        <end position="358"/>
    </location>
</feature>
<feature type="transmembrane region" description="Helical" evidence="6">
    <location>
        <begin position="262"/>
        <end position="285"/>
    </location>
</feature>
<evidence type="ECO:0000256" key="4">
    <source>
        <dbReference type="ARBA" id="ARBA00022989"/>
    </source>
</evidence>
<keyword evidence="4 6" id="KW-1133">Transmembrane helix</keyword>
<accession>A0A2G9ZJJ4</accession>
<evidence type="ECO:0000256" key="5">
    <source>
        <dbReference type="ARBA" id="ARBA00023136"/>
    </source>
</evidence>
<feature type="transmembrane region" description="Helical" evidence="6">
    <location>
        <begin position="446"/>
        <end position="464"/>
    </location>
</feature>
<feature type="transmembrane region" description="Helical" evidence="6">
    <location>
        <begin position="365"/>
        <end position="382"/>
    </location>
</feature>